<dbReference type="EMBL" id="CP060784">
    <property type="protein sequence ID" value="QNP50996.1"/>
    <property type="molecule type" value="Genomic_DNA"/>
</dbReference>
<evidence type="ECO:0000313" key="2">
    <source>
        <dbReference type="EMBL" id="QNP50996.1"/>
    </source>
</evidence>
<evidence type="ECO:0000259" key="1">
    <source>
        <dbReference type="Pfam" id="PF13548"/>
    </source>
</evidence>
<protein>
    <submittedName>
        <fullName evidence="2">DUF4126 family protein</fullName>
    </submittedName>
</protein>
<dbReference type="Proteomes" id="UP000516093">
    <property type="component" value="Chromosome"/>
</dbReference>
<reference evidence="2 3" key="1">
    <citation type="submission" date="2020-08" db="EMBL/GenBank/DDBJ databases">
        <title>Genome sequence of Hymenobacter qilianensis JCM 19763T.</title>
        <authorList>
            <person name="Hyun D.-W."/>
            <person name="Bae J.-W."/>
        </authorList>
    </citation>
    <scope>NUCLEOTIDE SEQUENCE [LARGE SCALE GENOMIC DNA]</scope>
    <source>
        <strain evidence="2 3">JCM 19763</strain>
    </source>
</reference>
<organism evidence="2 3">
    <name type="scientific">Hymenobacter qilianensis</name>
    <dbReference type="NCBI Taxonomy" id="1385715"/>
    <lineage>
        <taxon>Bacteria</taxon>
        <taxon>Pseudomonadati</taxon>
        <taxon>Bacteroidota</taxon>
        <taxon>Cytophagia</taxon>
        <taxon>Cytophagales</taxon>
        <taxon>Hymenobacteraceae</taxon>
        <taxon>Hymenobacter</taxon>
    </lineage>
</organism>
<proteinExistence type="predicted"/>
<accession>A0A7H0GRT0</accession>
<keyword evidence="3" id="KW-1185">Reference proteome</keyword>
<name>A0A7H0GRT0_9BACT</name>
<gene>
    <name evidence="2" type="ORF">H9L05_12735</name>
</gene>
<dbReference type="Pfam" id="PF13548">
    <property type="entry name" value="DUF4126"/>
    <property type="match status" value="1"/>
</dbReference>
<feature type="domain" description="DUF4126" evidence="1">
    <location>
        <begin position="8"/>
        <end position="149"/>
    </location>
</feature>
<evidence type="ECO:0000313" key="3">
    <source>
        <dbReference type="Proteomes" id="UP000516093"/>
    </source>
</evidence>
<dbReference type="AlphaFoldDB" id="A0A7H0GRT0"/>
<dbReference type="KEGG" id="hqi:H9L05_12735"/>
<sequence length="166" mass="17043">MSKQLQQTLALGAIAGMRSMSAPATISHVLSNHKSKAIGRSPLRFLQSPTTAKVLKGIAVSEMAADKLPGMPNRTAPPVLLGRILAGGLAGAAAYKAQKDSVVKGALIGGAVAVAASYGALYLRKALGSSTGLPDKVWAIAEDSLVLKSALAVAHDARRSTNNKLY</sequence>
<dbReference type="RefSeq" id="WP_187731298.1">
    <property type="nucleotide sequence ID" value="NZ_BMFN01000001.1"/>
</dbReference>
<dbReference type="InterPro" id="IPR025196">
    <property type="entry name" value="DUF4126"/>
</dbReference>